<evidence type="ECO:0000313" key="1">
    <source>
        <dbReference type="EMBL" id="BBO35222.1"/>
    </source>
</evidence>
<proteinExistence type="predicted"/>
<sequence length="63" mass="6805">MQSGESEGVSNVFNRPASLRRTPKLPEAASFKIALSSLSVGQETLQPGFLLLHLFETLGLVHP</sequence>
<name>A0A5K7XGQ7_9BACT</name>
<reference evidence="2" key="1">
    <citation type="submission" date="2019-10" db="EMBL/GenBank/DDBJ databases">
        <title>Lacipirellula parvula gen. nov., sp. nov., representing a lineage of planctomycetes widespread in freshwater anoxic habitats, and description of the family Lacipirellulaceae.</title>
        <authorList>
            <person name="Dedysh S.N."/>
            <person name="Kulichevskaya I.S."/>
            <person name="Beletsky A.V."/>
            <person name="Rakitin A.L."/>
            <person name="Mardanov A.V."/>
            <person name="Ivanova A.A."/>
            <person name="Saltykova V.X."/>
            <person name="Rijpstra W.I.C."/>
            <person name="Sinninghe Damste J.S."/>
            <person name="Ravin N.V."/>
        </authorList>
    </citation>
    <scope>NUCLEOTIDE SEQUENCE [LARGE SCALE GENOMIC DNA]</scope>
    <source>
        <strain evidence="2">PX69</strain>
    </source>
</reference>
<dbReference type="KEGG" id="lpav:PLANPX_4834"/>
<organism evidence="1 2">
    <name type="scientific">Lacipirellula parvula</name>
    <dbReference type="NCBI Taxonomy" id="2650471"/>
    <lineage>
        <taxon>Bacteria</taxon>
        <taxon>Pseudomonadati</taxon>
        <taxon>Planctomycetota</taxon>
        <taxon>Planctomycetia</taxon>
        <taxon>Pirellulales</taxon>
        <taxon>Lacipirellulaceae</taxon>
        <taxon>Lacipirellula</taxon>
    </lineage>
</organism>
<keyword evidence="2" id="KW-1185">Reference proteome</keyword>
<gene>
    <name evidence="1" type="ORF">PLANPX_4834</name>
</gene>
<dbReference type="EMBL" id="AP021861">
    <property type="protein sequence ID" value="BBO35222.1"/>
    <property type="molecule type" value="Genomic_DNA"/>
</dbReference>
<protein>
    <submittedName>
        <fullName evidence="1">Uncharacterized protein</fullName>
    </submittedName>
</protein>
<dbReference type="Proteomes" id="UP000326837">
    <property type="component" value="Chromosome"/>
</dbReference>
<evidence type="ECO:0000313" key="2">
    <source>
        <dbReference type="Proteomes" id="UP000326837"/>
    </source>
</evidence>
<dbReference type="AlphaFoldDB" id="A0A5K7XGQ7"/>
<accession>A0A5K7XGQ7</accession>